<keyword evidence="2" id="KW-1185">Reference proteome</keyword>
<evidence type="ECO:0000313" key="2">
    <source>
        <dbReference type="Proteomes" id="UP001607303"/>
    </source>
</evidence>
<dbReference type="AlphaFoldDB" id="A0ABD2CP64"/>
<protein>
    <submittedName>
        <fullName evidence="1">Uncharacterized protein</fullName>
    </submittedName>
</protein>
<comment type="caution">
    <text evidence="1">The sequence shown here is derived from an EMBL/GenBank/DDBJ whole genome shotgun (WGS) entry which is preliminary data.</text>
</comment>
<dbReference type="Proteomes" id="UP001607303">
    <property type="component" value="Unassembled WGS sequence"/>
</dbReference>
<dbReference type="EMBL" id="JAYRBN010000037">
    <property type="protein sequence ID" value="KAL2746904.1"/>
    <property type="molecule type" value="Genomic_DNA"/>
</dbReference>
<reference evidence="1 2" key="1">
    <citation type="journal article" date="2024" name="Ann. Entomol. Soc. Am.">
        <title>Genomic analyses of the southern and eastern yellowjacket wasps (Hymenoptera: Vespidae) reveal evolutionary signatures of social life.</title>
        <authorList>
            <person name="Catto M.A."/>
            <person name="Caine P.B."/>
            <person name="Orr S.E."/>
            <person name="Hunt B.G."/>
            <person name="Goodisman M.A.D."/>
        </authorList>
    </citation>
    <scope>NUCLEOTIDE SEQUENCE [LARGE SCALE GENOMIC DNA]</scope>
    <source>
        <strain evidence="1">232</strain>
        <tissue evidence="1">Head and thorax</tissue>
    </source>
</reference>
<gene>
    <name evidence="1" type="ORF">V1477_005274</name>
</gene>
<sequence>MAAKGRSKSNISTRPTQVLSIGKTERPFWILSCAEVTKQARYSVFLVSYTLHFVKTWIPRNTGEPSQSNLPYYSNKVRPPMSSRPDHASTFTTSLRVFCSVIGELDGAVLETADCISDAQDKEYSITLGHAEFLIFNLMHATTWDALVYVRLEGQRKLNAYSTTRSGGDSIMALTFGQETNVLTQSICTTLMRSTQVLQSSSNDTSTRSSLLLLPIEDELIKKKRENLGLEKCIKDRGSTRRHFGTIIKRPGMNWSMTNERTSVVRSEYFHKATFDEVLNADLATGTQIMNSNRQALSDKKTLGTYFEVSRFSFKMTIIDYTKFSSHYRRFAYRAGENGLALCQAHLSHPSETSETGPKMLIGGNYSPFFSPMMTATDY</sequence>
<accession>A0ABD2CP64</accession>
<proteinExistence type="predicted"/>
<organism evidence="1 2">
    <name type="scientific">Vespula maculifrons</name>
    <name type="common">Eastern yellow jacket</name>
    <name type="synonym">Wasp</name>
    <dbReference type="NCBI Taxonomy" id="7453"/>
    <lineage>
        <taxon>Eukaryota</taxon>
        <taxon>Metazoa</taxon>
        <taxon>Ecdysozoa</taxon>
        <taxon>Arthropoda</taxon>
        <taxon>Hexapoda</taxon>
        <taxon>Insecta</taxon>
        <taxon>Pterygota</taxon>
        <taxon>Neoptera</taxon>
        <taxon>Endopterygota</taxon>
        <taxon>Hymenoptera</taxon>
        <taxon>Apocrita</taxon>
        <taxon>Aculeata</taxon>
        <taxon>Vespoidea</taxon>
        <taxon>Vespidae</taxon>
        <taxon>Vespinae</taxon>
        <taxon>Vespula</taxon>
    </lineage>
</organism>
<evidence type="ECO:0000313" key="1">
    <source>
        <dbReference type="EMBL" id="KAL2746904.1"/>
    </source>
</evidence>
<name>A0ABD2CP64_VESMC</name>